<keyword evidence="4" id="KW-0507">mRNA processing</keyword>
<dbReference type="FunFam" id="1.25.40.550:FF:000001">
    <property type="entry name" value="AAR2 splicing factor homolog"/>
    <property type="match status" value="1"/>
</dbReference>
<dbReference type="CDD" id="cd13778">
    <property type="entry name" value="Aar2_C"/>
    <property type="match status" value="1"/>
</dbReference>
<reference evidence="12" key="2">
    <citation type="submission" date="2020-11" db="EMBL/GenBank/DDBJ databases">
        <authorList>
            <person name="McCartney M.A."/>
            <person name="Auch B."/>
            <person name="Kono T."/>
            <person name="Mallez S."/>
            <person name="Becker A."/>
            <person name="Gohl D.M."/>
            <person name="Silverstein K.A.T."/>
            <person name="Koren S."/>
            <person name="Bechman K.B."/>
            <person name="Herman A."/>
            <person name="Abrahante J.E."/>
            <person name="Garbe J."/>
        </authorList>
    </citation>
    <scope>NUCLEOTIDE SEQUENCE</scope>
    <source>
        <strain evidence="12">Duluth1</strain>
        <tissue evidence="12">Whole animal</tissue>
    </source>
</reference>
<dbReference type="EMBL" id="JAIWYP010000002">
    <property type="protein sequence ID" value="KAH3868735.1"/>
    <property type="molecule type" value="Genomic_DNA"/>
</dbReference>
<evidence type="ECO:0000259" key="11">
    <source>
        <dbReference type="Pfam" id="PF20981"/>
    </source>
</evidence>
<proteinExistence type="inferred from homology"/>
<evidence type="ECO:0000313" key="12">
    <source>
        <dbReference type="EMBL" id="KAH3868735.1"/>
    </source>
</evidence>
<evidence type="ECO:0000256" key="2">
    <source>
        <dbReference type="ARBA" id="ARBA00006281"/>
    </source>
</evidence>
<comment type="subunit">
    <text evidence="8">Interacts with PRPF8 (via RNase H homology domain). Component of a U5 snRNP complex that contains PRPF8.</text>
</comment>
<evidence type="ECO:0000256" key="9">
    <source>
        <dbReference type="SAM" id="MobiDB-lite"/>
    </source>
</evidence>
<feature type="domain" description="AAR2 N-terminal" evidence="11">
    <location>
        <begin position="12"/>
        <end position="146"/>
    </location>
</feature>
<accession>A0A9D4M2Q5</accession>
<dbReference type="Pfam" id="PF20981">
    <property type="entry name" value="AAR2_1st"/>
    <property type="match status" value="1"/>
</dbReference>
<dbReference type="InterPro" id="IPR033647">
    <property type="entry name" value="Aar2_N"/>
</dbReference>
<evidence type="ECO:0000256" key="1">
    <source>
        <dbReference type="ARBA" id="ARBA00003708"/>
    </source>
</evidence>
<comment type="function">
    <text evidence="1">Component of the U5 snRNP complex that is required for spliceosome assembly and for pre-mRNA splicing.</text>
</comment>
<protein>
    <recommendedName>
        <fullName evidence="3">Protein AAR2 homolog</fullName>
    </recommendedName>
    <alternativeName>
        <fullName evidence="7">AAR2 splicing factor homolog</fullName>
    </alternativeName>
</protein>
<dbReference type="GO" id="GO:0000244">
    <property type="term" value="P:spliceosomal tri-snRNP complex assembly"/>
    <property type="evidence" value="ECO:0007669"/>
    <property type="project" value="TreeGrafter"/>
</dbReference>
<dbReference type="Proteomes" id="UP000828390">
    <property type="component" value="Unassembled WGS sequence"/>
</dbReference>
<dbReference type="Gene3D" id="2.60.34.20">
    <property type="match status" value="1"/>
</dbReference>
<dbReference type="Pfam" id="PF05282">
    <property type="entry name" value="AAR2"/>
    <property type="match status" value="1"/>
</dbReference>
<dbReference type="InterPro" id="IPR033648">
    <property type="entry name" value="AAR2_C"/>
</dbReference>
<name>A0A9D4M2Q5_DREPO</name>
<evidence type="ECO:0000256" key="3">
    <source>
        <dbReference type="ARBA" id="ARBA00016372"/>
    </source>
</evidence>
<feature type="region of interest" description="Disordered" evidence="9">
    <location>
        <begin position="153"/>
        <end position="185"/>
    </location>
</feature>
<feature type="domain" description="AAR2 C-terminal" evidence="10">
    <location>
        <begin position="203"/>
        <end position="358"/>
    </location>
</feature>
<comment type="similarity">
    <text evidence="2">Belongs to the AAR2 family.</text>
</comment>
<sequence>MNSDTAKVLFKEGAMFVLLNMPEGSEFGIDYNSWTTGPKFRGVKMIPPGIHYIYYSSSGKPGLSNNCSVRSGFFWNFRQREMVVRKWDPQLEDISLDAATLEDKERLECNLQELDQYLGHYPYENYKKWISLTTHMSEDLLSRLQPECGTITSVSQFESPSSNSESRRLEAEEVKKAADSSPKPEKIGKLPKLTVVPGTAIRFTKIPKQRYPEGASPQEVTIHSIDSTYILESLLKSEYTNNSNGILGEIQFAFICFLVGQVFEAFDQWKKLVHVLCSSEKALSSYTDLYMNFIAMLHFQVHEIPEDFFVDIVSSSNFLTTTLQEFFSNLEAGNGDAKLRDRGLKFRDHLTKKFKWDFTTEPDDFAPVIVDL</sequence>
<reference evidence="12" key="1">
    <citation type="journal article" date="2019" name="bioRxiv">
        <title>The Genome of the Zebra Mussel, Dreissena polymorpha: A Resource for Invasive Species Research.</title>
        <authorList>
            <person name="McCartney M.A."/>
            <person name="Auch B."/>
            <person name="Kono T."/>
            <person name="Mallez S."/>
            <person name="Zhang Y."/>
            <person name="Obille A."/>
            <person name="Becker A."/>
            <person name="Abrahante J.E."/>
            <person name="Garbe J."/>
            <person name="Badalamenti J.P."/>
            <person name="Herman A."/>
            <person name="Mangelson H."/>
            <person name="Liachko I."/>
            <person name="Sullivan S."/>
            <person name="Sone E.D."/>
            <person name="Koren S."/>
            <person name="Silverstein K.A.T."/>
            <person name="Beckman K.B."/>
            <person name="Gohl D.M."/>
        </authorList>
    </citation>
    <scope>NUCLEOTIDE SEQUENCE</scope>
    <source>
        <strain evidence="12">Duluth1</strain>
        <tissue evidence="12">Whole animal</tissue>
    </source>
</reference>
<evidence type="ECO:0000256" key="7">
    <source>
        <dbReference type="ARBA" id="ARBA00030625"/>
    </source>
</evidence>
<feature type="compositionally biased region" description="Low complexity" evidence="9">
    <location>
        <begin position="153"/>
        <end position="164"/>
    </location>
</feature>
<keyword evidence="13" id="KW-1185">Reference proteome</keyword>
<keyword evidence="6" id="KW-0508">mRNA splicing</keyword>
<dbReference type="GO" id="GO:0005681">
    <property type="term" value="C:spliceosomal complex"/>
    <property type="evidence" value="ECO:0007669"/>
    <property type="project" value="UniProtKB-KW"/>
</dbReference>
<dbReference type="PANTHER" id="PTHR12689:SF4">
    <property type="entry name" value="PROTEIN AAR2 HOMOLOG"/>
    <property type="match status" value="1"/>
</dbReference>
<evidence type="ECO:0000256" key="5">
    <source>
        <dbReference type="ARBA" id="ARBA00022728"/>
    </source>
</evidence>
<organism evidence="12 13">
    <name type="scientific">Dreissena polymorpha</name>
    <name type="common">Zebra mussel</name>
    <name type="synonym">Mytilus polymorpha</name>
    <dbReference type="NCBI Taxonomy" id="45954"/>
    <lineage>
        <taxon>Eukaryota</taxon>
        <taxon>Metazoa</taxon>
        <taxon>Spiralia</taxon>
        <taxon>Lophotrochozoa</taxon>
        <taxon>Mollusca</taxon>
        <taxon>Bivalvia</taxon>
        <taxon>Autobranchia</taxon>
        <taxon>Heteroconchia</taxon>
        <taxon>Euheterodonta</taxon>
        <taxon>Imparidentia</taxon>
        <taxon>Neoheterodontei</taxon>
        <taxon>Myida</taxon>
        <taxon>Dreissenoidea</taxon>
        <taxon>Dreissenidae</taxon>
        <taxon>Dreissena</taxon>
    </lineage>
</organism>
<feature type="compositionally biased region" description="Basic and acidic residues" evidence="9">
    <location>
        <begin position="165"/>
        <end position="185"/>
    </location>
</feature>
<evidence type="ECO:0000256" key="4">
    <source>
        <dbReference type="ARBA" id="ARBA00022664"/>
    </source>
</evidence>
<dbReference type="InterPro" id="IPR007946">
    <property type="entry name" value="AAR2"/>
</dbReference>
<dbReference type="Gene3D" id="1.25.40.550">
    <property type="entry name" value="Aar2, C-terminal domain-like"/>
    <property type="match status" value="1"/>
</dbReference>
<dbReference type="OrthoDB" id="201752at2759"/>
<keyword evidence="5" id="KW-0747">Spliceosome</keyword>
<dbReference type="FunFam" id="2.60.34.20:FF:000001">
    <property type="entry name" value="protein AAR2 homolog"/>
    <property type="match status" value="1"/>
</dbReference>
<dbReference type="InterPro" id="IPR038514">
    <property type="entry name" value="AAR2_C_sf"/>
</dbReference>
<evidence type="ECO:0000259" key="10">
    <source>
        <dbReference type="Pfam" id="PF05282"/>
    </source>
</evidence>
<comment type="caution">
    <text evidence="12">The sequence shown here is derived from an EMBL/GenBank/DDBJ whole genome shotgun (WGS) entry which is preliminary data.</text>
</comment>
<dbReference type="AlphaFoldDB" id="A0A9D4M2Q5"/>
<dbReference type="CDD" id="cd13777">
    <property type="entry name" value="Aar2_N"/>
    <property type="match status" value="1"/>
</dbReference>
<dbReference type="PANTHER" id="PTHR12689">
    <property type="entry name" value="A1 CISTRON SPLICING FACTOR AAR2-RELATED"/>
    <property type="match status" value="1"/>
</dbReference>
<evidence type="ECO:0000256" key="6">
    <source>
        <dbReference type="ARBA" id="ARBA00023187"/>
    </source>
</evidence>
<evidence type="ECO:0000256" key="8">
    <source>
        <dbReference type="ARBA" id="ARBA00047009"/>
    </source>
</evidence>
<dbReference type="InterPro" id="IPR038516">
    <property type="entry name" value="AAR2_N_sf"/>
</dbReference>
<gene>
    <name evidence="12" type="ORF">DPMN_031887</name>
</gene>
<evidence type="ECO:0000313" key="13">
    <source>
        <dbReference type="Proteomes" id="UP000828390"/>
    </source>
</evidence>